<name>A0ABW7H5V8_9BURK</name>
<evidence type="ECO:0000256" key="1">
    <source>
        <dbReference type="ARBA" id="ARBA00010923"/>
    </source>
</evidence>
<proteinExistence type="inferred from homology"/>
<sequence length="221" mass="23908">MDVPCAALFDLVEVSSGHTLRPGQLWAQGANVRTVQAVDLDERRSLACTLALPPALIQGRSSSNLLRGGDILLRTRGGSNQAVLITEALTPTVAVSPLLVLRVRDGVELAPQYLHWLLNSPAMQEQLDREARGTTIRMISAASVRQLSVPVPPLARQVQIARLAMLAMQEEELTRQLQAQRHQFLEQVLWHSAQNAGGIPPPGEKAKALGGSSSQGLLDRN</sequence>
<dbReference type="InterPro" id="IPR044946">
    <property type="entry name" value="Restrct_endonuc_typeI_TRD_sf"/>
</dbReference>
<dbReference type="InterPro" id="IPR051212">
    <property type="entry name" value="Type-I_RE_S_subunit"/>
</dbReference>
<feature type="compositionally biased region" description="Polar residues" evidence="4">
    <location>
        <begin position="211"/>
        <end position="221"/>
    </location>
</feature>
<dbReference type="SUPFAM" id="SSF116734">
    <property type="entry name" value="DNA methylase specificity domain"/>
    <property type="match status" value="1"/>
</dbReference>
<dbReference type="Pfam" id="PF01420">
    <property type="entry name" value="Methylase_S"/>
    <property type="match status" value="1"/>
</dbReference>
<dbReference type="RefSeq" id="WP_394405792.1">
    <property type="nucleotide sequence ID" value="NZ_JBIGIC010000001.1"/>
</dbReference>
<evidence type="ECO:0000256" key="2">
    <source>
        <dbReference type="ARBA" id="ARBA00022747"/>
    </source>
</evidence>
<dbReference type="GO" id="GO:0016787">
    <property type="term" value="F:hydrolase activity"/>
    <property type="evidence" value="ECO:0007669"/>
    <property type="project" value="UniProtKB-KW"/>
</dbReference>
<comment type="caution">
    <text evidence="6">The sequence shown here is derived from an EMBL/GenBank/DDBJ whole genome shotgun (WGS) entry which is preliminary data.</text>
</comment>
<evidence type="ECO:0000313" key="7">
    <source>
        <dbReference type="Proteomes" id="UP001606134"/>
    </source>
</evidence>
<keyword evidence="2" id="KW-0680">Restriction system</keyword>
<keyword evidence="6" id="KW-0540">Nuclease</keyword>
<feature type="region of interest" description="Disordered" evidence="4">
    <location>
        <begin position="195"/>
        <end position="221"/>
    </location>
</feature>
<dbReference type="Proteomes" id="UP001606134">
    <property type="component" value="Unassembled WGS sequence"/>
</dbReference>
<keyword evidence="7" id="KW-1185">Reference proteome</keyword>
<gene>
    <name evidence="6" type="ORF">ACG04R_01300</name>
</gene>
<dbReference type="PANTHER" id="PTHR43140:SF1">
    <property type="entry name" value="TYPE I RESTRICTION ENZYME ECOKI SPECIFICITY SUBUNIT"/>
    <property type="match status" value="1"/>
</dbReference>
<accession>A0ABW7H5V8</accession>
<evidence type="ECO:0000256" key="4">
    <source>
        <dbReference type="SAM" id="MobiDB-lite"/>
    </source>
</evidence>
<dbReference type="EC" id="3.1.21.-" evidence="6"/>
<protein>
    <submittedName>
        <fullName evidence="6">Restriction endonuclease subunit S</fullName>
        <ecNumber evidence="6">3.1.21.-</ecNumber>
    </submittedName>
</protein>
<evidence type="ECO:0000259" key="5">
    <source>
        <dbReference type="Pfam" id="PF01420"/>
    </source>
</evidence>
<dbReference type="Gene3D" id="3.90.220.20">
    <property type="entry name" value="DNA methylase specificity domains"/>
    <property type="match status" value="1"/>
</dbReference>
<dbReference type="EMBL" id="JBIGIC010000001">
    <property type="protein sequence ID" value="MFG6485284.1"/>
    <property type="molecule type" value="Genomic_DNA"/>
</dbReference>
<keyword evidence="6" id="KW-0255">Endonuclease</keyword>
<keyword evidence="3" id="KW-0238">DNA-binding</keyword>
<dbReference type="InterPro" id="IPR000055">
    <property type="entry name" value="Restrct_endonuc_typeI_TRD"/>
</dbReference>
<keyword evidence="6" id="KW-0378">Hydrolase</keyword>
<dbReference type="PANTHER" id="PTHR43140">
    <property type="entry name" value="TYPE-1 RESTRICTION ENZYME ECOKI SPECIFICITY PROTEIN"/>
    <property type="match status" value="1"/>
</dbReference>
<evidence type="ECO:0000313" key="6">
    <source>
        <dbReference type="EMBL" id="MFG6485284.1"/>
    </source>
</evidence>
<organism evidence="6 7">
    <name type="scientific">Pelomonas candidula</name>
    <dbReference type="NCBI Taxonomy" id="3299025"/>
    <lineage>
        <taxon>Bacteria</taxon>
        <taxon>Pseudomonadati</taxon>
        <taxon>Pseudomonadota</taxon>
        <taxon>Betaproteobacteria</taxon>
        <taxon>Burkholderiales</taxon>
        <taxon>Sphaerotilaceae</taxon>
        <taxon>Roseateles</taxon>
    </lineage>
</organism>
<reference evidence="6 7" key="1">
    <citation type="submission" date="2024-08" db="EMBL/GenBank/DDBJ databases">
        <authorList>
            <person name="Lu H."/>
        </authorList>
    </citation>
    <scope>NUCLEOTIDE SEQUENCE [LARGE SCALE GENOMIC DNA]</scope>
    <source>
        <strain evidence="6 7">BYS78W</strain>
    </source>
</reference>
<evidence type="ECO:0000256" key="3">
    <source>
        <dbReference type="ARBA" id="ARBA00023125"/>
    </source>
</evidence>
<comment type="similarity">
    <text evidence="1">Belongs to the type-I restriction system S methylase family.</text>
</comment>
<dbReference type="GO" id="GO:0004519">
    <property type="term" value="F:endonuclease activity"/>
    <property type="evidence" value="ECO:0007669"/>
    <property type="project" value="UniProtKB-KW"/>
</dbReference>
<feature type="domain" description="Type I restriction modification DNA specificity" evidence="5">
    <location>
        <begin position="57"/>
        <end position="162"/>
    </location>
</feature>